<dbReference type="AlphaFoldDB" id="A0AAE4QQX9"/>
<evidence type="ECO:0000313" key="1">
    <source>
        <dbReference type="EMBL" id="MDV6237463.1"/>
    </source>
</evidence>
<name>A0AAE4QQX9_9LEPT</name>
<proteinExistence type="predicted"/>
<accession>A0AAE4QQX9</accession>
<protein>
    <submittedName>
        <fullName evidence="1">Uncharacterized protein</fullName>
    </submittedName>
</protein>
<dbReference type="EMBL" id="NPEF02000025">
    <property type="protein sequence ID" value="MDV6237463.1"/>
    <property type="molecule type" value="Genomic_DNA"/>
</dbReference>
<evidence type="ECO:0000313" key="2">
    <source>
        <dbReference type="Proteomes" id="UP000232122"/>
    </source>
</evidence>
<reference evidence="1 2" key="1">
    <citation type="journal article" date="2018" name="Microb. Genom.">
        <title>Deciphering the unexplored Leptospira diversity from soils uncovers genomic evolution to virulence.</title>
        <authorList>
            <person name="Thibeaux R."/>
            <person name="Iraola G."/>
            <person name="Ferres I."/>
            <person name="Bierque E."/>
            <person name="Girault D."/>
            <person name="Soupe-Gilbert M.E."/>
            <person name="Picardeau M."/>
            <person name="Goarant C."/>
        </authorList>
    </citation>
    <scope>NUCLEOTIDE SEQUENCE [LARGE SCALE GENOMIC DNA]</scope>
    <source>
        <strain evidence="1 2">ATI7-C-A5</strain>
    </source>
</reference>
<comment type="caution">
    <text evidence="1">The sequence shown here is derived from an EMBL/GenBank/DDBJ whole genome shotgun (WGS) entry which is preliminary data.</text>
</comment>
<dbReference type="Proteomes" id="UP000232122">
    <property type="component" value="Unassembled WGS sequence"/>
</dbReference>
<sequence length="52" mass="5976">MKFHDLVDEKSADLLEDGENGEALLEEILKSFERFDRELGNSISEFLSSDQK</sequence>
<organism evidence="1 2">
    <name type="scientific">Leptospira ellisii</name>
    <dbReference type="NCBI Taxonomy" id="2023197"/>
    <lineage>
        <taxon>Bacteria</taxon>
        <taxon>Pseudomonadati</taxon>
        <taxon>Spirochaetota</taxon>
        <taxon>Spirochaetia</taxon>
        <taxon>Leptospirales</taxon>
        <taxon>Leptospiraceae</taxon>
        <taxon>Leptospira</taxon>
    </lineage>
</organism>
<gene>
    <name evidence="1" type="ORF">CH379_017655</name>
</gene>
<dbReference type="RefSeq" id="WP_165783384.1">
    <property type="nucleotide sequence ID" value="NZ_NPEF02000025.1"/>
</dbReference>
<keyword evidence="2" id="KW-1185">Reference proteome</keyword>